<feature type="compositionally biased region" description="Basic residues" evidence="1">
    <location>
        <begin position="122"/>
        <end position="133"/>
    </location>
</feature>
<comment type="caution">
    <text evidence="2">The sequence shown here is derived from an EMBL/GenBank/DDBJ whole genome shotgun (WGS) entry which is preliminary data.</text>
</comment>
<reference evidence="3" key="1">
    <citation type="journal article" date="2020" name="Stud. Mycol.">
        <title>101 Dothideomycetes genomes: A test case for predicting lifestyles and emergence of pathogens.</title>
        <authorList>
            <person name="Haridas S."/>
            <person name="Albert R."/>
            <person name="Binder M."/>
            <person name="Bloem J."/>
            <person name="LaButti K."/>
            <person name="Salamov A."/>
            <person name="Andreopoulos B."/>
            <person name="Baker S."/>
            <person name="Barry K."/>
            <person name="Bills G."/>
            <person name="Bluhm B."/>
            <person name="Cannon C."/>
            <person name="Castanera R."/>
            <person name="Culley D."/>
            <person name="Daum C."/>
            <person name="Ezra D."/>
            <person name="Gonzalez J."/>
            <person name="Henrissat B."/>
            <person name="Kuo A."/>
            <person name="Liang C."/>
            <person name="Lipzen A."/>
            <person name="Lutzoni F."/>
            <person name="Magnuson J."/>
            <person name="Mondo S."/>
            <person name="Nolan M."/>
            <person name="Ohm R."/>
            <person name="Pangilinan J."/>
            <person name="Park H.-J."/>
            <person name="Ramirez L."/>
            <person name="Alfaro M."/>
            <person name="Sun H."/>
            <person name="Tritt A."/>
            <person name="Yoshinaga Y."/>
            <person name="Zwiers L.-H."/>
            <person name="Turgeon B."/>
            <person name="Goodwin S."/>
            <person name="Spatafora J."/>
            <person name="Crous P."/>
            <person name="Grigoriev I."/>
        </authorList>
    </citation>
    <scope>NUCLEOTIDE SEQUENCE [LARGE SCALE GENOMIC DNA]</scope>
    <source>
        <strain evidence="3">CBS 304.66</strain>
    </source>
</reference>
<dbReference type="Proteomes" id="UP000800093">
    <property type="component" value="Unassembled WGS sequence"/>
</dbReference>
<organism evidence="2 3">
    <name type="scientific">Lojkania enalia</name>
    <dbReference type="NCBI Taxonomy" id="147567"/>
    <lineage>
        <taxon>Eukaryota</taxon>
        <taxon>Fungi</taxon>
        <taxon>Dikarya</taxon>
        <taxon>Ascomycota</taxon>
        <taxon>Pezizomycotina</taxon>
        <taxon>Dothideomycetes</taxon>
        <taxon>Pleosporomycetidae</taxon>
        <taxon>Pleosporales</taxon>
        <taxon>Pleosporales incertae sedis</taxon>
        <taxon>Lojkania</taxon>
    </lineage>
</organism>
<accession>A0A9P4N8C8</accession>
<feature type="region of interest" description="Disordered" evidence="1">
    <location>
        <begin position="98"/>
        <end position="159"/>
    </location>
</feature>
<protein>
    <submittedName>
        <fullName evidence="2">Uncharacterized protein</fullName>
    </submittedName>
</protein>
<keyword evidence="3" id="KW-1185">Reference proteome</keyword>
<gene>
    <name evidence="2" type="ORF">CC78DRAFT_575736</name>
</gene>
<feature type="compositionally biased region" description="Polar residues" evidence="1">
    <location>
        <begin position="142"/>
        <end position="153"/>
    </location>
</feature>
<evidence type="ECO:0000313" key="2">
    <source>
        <dbReference type="EMBL" id="KAF2268754.1"/>
    </source>
</evidence>
<dbReference type="EMBL" id="ML986585">
    <property type="protein sequence ID" value="KAF2268754.1"/>
    <property type="molecule type" value="Genomic_DNA"/>
</dbReference>
<proteinExistence type="predicted"/>
<evidence type="ECO:0000256" key="1">
    <source>
        <dbReference type="SAM" id="MobiDB-lite"/>
    </source>
</evidence>
<name>A0A9P4N8C8_9PLEO</name>
<dbReference type="AlphaFoldDB" id="A0A9P4N8C8"/>
<sequence>MRPGWLLLSELFARDVRCSIVKPDGLRWQSHAPTETGTGLTEHLLVHIAGQDWRSGSRPRPLEFFRSVKVFLSAPSCSATAFCVVVLSLAQPCTANNNGPQRPRVMPGPPPHPSQGTALHAPRQHYSSRRKRRVGDVGETSADPTAKQQSHGSSKAADFGCGALQGPGVREAGWCQGESARGGLLQREGKSKSAVSPKIERERGWFGKARTKAASASKALRRLGLAASHEPVLDPSGVALSRSWAVVPTGLINTKTFISKSPPLRTCTSPSREPWPLPTSRTGFTVWLASPCARQYGGTA</sequence>
<evidence type="ECO:0000313" key="3">
    <source>
        <dbReference type="Proteomes" id="UP000800093"/>
    </source>
</evidence>